<gene>
    <name evidence="2" type="primary">ORF125656</name>
</gene>
<feature type="non-terminal residue" evidence="2">
    <location>
        <position position="138"/>
    </location>
</feature>
<organism evidence="2">
    <name type="scientific">Arion vulgaris</name>
    <dbReference type="NCBI Taxonomy" id="1028688"/>
    <lineage>
        <taxon>Eukaryota</taxon>
        <taxon>Metazoa</taxon>
        <taxon>Spiralia</taxon>
        <taxon>Lophotrochozoa</taxon>
        <taxon>Mollusca</taxon>
        <taxon>Gastropoda</taxon>
        <taxon>Heterobranchia</taxon>
        <taxon>Euthyneura</taxon>
        <taxon>Panpulmonata</taxon>
        <taxon>Eupulmonata</taxon>
        <taxon>Stylommatophora</taxon>
        <taxon>Helicina</taxon>
        <taxon>Arionoidea</taxon>
        <taxon>Arionidae</taxon>
        <taxon>Arion</taxon>
    </lineage>
</organism>
<feature type="region of interest" description="Disordered" evidence="1">
    <location>
        <begin position="87"/>
        <end position="138"/>
    </location>
</feature>
<accession>A0A0B7AKH4</accession>
<dbReference type="EMBL" id="HACG01034498">
    <property type="protein sequence ID" value="CEK81363.1"/>
    <property type="molecule type" value="Transcribed_RNA"/>
</dbReference>
<name>A0A0B7AKH4_9EUPU</name>
<feature type="compositionally biased region" description="Basic residues" evidence="1">
    <location>
        <begin position="92"/>
        <end position="103"/>
    </location>
</feature>
<evidence type="ECO:0000313" key="2">
    <source>
        <dbReference type="EMBL" id="CEK81363.1"/>
    </source>
</evidence>
<dbReference type="AlphaFoldDB" id="A0A0B7AKH4"/>
<sequence>SNSLIDQSLLSSLRSQAKSTNSRIDQPLESKKCRQNINDVTKCSDDLSAVATVQTFHKQNAHVTSQTSVPELKLSLVTRSAIQKAKTEFLQKRKRGRKPKQKMTVHSQSPNVPDQAAKHQLSDADIQSKLSDRDQSSM</sequence>
<protein>
    <submittedName>
        <fullName evidence="2">Uncharacterized protein</fullName>
    </submittedName>
</protein>
<reference evidence="2" key="1">
    <citation type="submission" date="2014-12" db="EMBL/GenBank/DDBJ databases">
        <title>Insight into the proteome of Arion vulgaris.</title>
        <authorList>
            <person name="Aradska J."/>
            <person name="Bulat T."/>
            <person name="Smidak R."/>
            <person name="Sarate P."/>
            <person name="Gangsoo J."/>
            <person name="Sialana F."/>
            <person name="Bilban M."/>
            <person name="Lubec G."/>
        </authorList>
    </citation>
    <scope>NUCLEOTIDE SEQUENCE</scope>
    <source>
        <tissue evidence="2">Skin</tissue>
    </source>
</reference>
<feature type="non-terminal residue" evidence="2">
    <location>
        <position position="1"/>
    </location>
</feature>
<evidence type="ECO:0000256" key="1">
    <source>
        <dbReference type="SAM" id="MobiDB-lite"/>
    </source>
</evidence>
<proteinExistence type="predicted"/>